<comment type="catalytic activity">
    <reaction evidence="3">
        <text>an (S)-2-haloacid + H2O = a (2R)-2-hydroxycarboxylate + a halide anion + H(+)</text>
        <dbReference type="Rhea" id="RHEA:11192"/>
        <dbReference type="ChEBI" id="CHEBI:15377"/>
        <dbReference type="ChEBI" id="CHEBI:15378"/>
        <dbReference type="ChEBI" id="CHEBI:16042"/>
        <dbReference type="ChEBI" id="CHEBI:58314"/>
        <dbReference type="ChEBI" id="CHEBI:137405"/>
        <dbReference type="EC" id="3.8.1.2"/>
    </reaction>
</comment>
<dbReference type="EMBL" id="SNVJ01000038">
    <property type="protein sequence ID" value="MXP66031.1"/>
    <property type="molecule type" value="Genomic_DNA"/>
</dbReference>
<proteinExistence type="inferred from homology"/>
<evidence type="ECO:0000256" key="2">
    <source>
        <dbReference type="ARBA" id="ARBA00022801"/>
    </source>
</evidence>
<dbReference type="InterPro" id="IPR006328">
    <property type="entry name" value="2-HAD"/>
</dbReference>
<name>A0A845BG30_9PROT</name>
<dbReference type="RefSeq" id="WP_160939439.1">
    <property type="nucleotide sequence ID" value="NZ_SNVJ01000038.1"/>
</dbReference>
<reference evidence="4 5" key="1">
    <citation type="submission" date="2019-03" db="EMBL/GenBank/DDBJ databases">
        <title>Roseomonas sp. a novel Roseomonas species isolated from Sea whip Gorgonian.</title>
        <authorList>
            <person name="Li F."/>
            <person name="Pan X."/>
            <person name="Huang S."/>
            <person name="Li Z."/>
            <person name="Meng B."/>
        </authorList>
    </citation>
    <scope>NUCLEOTIDE SEQUENCE [LARGE SCALE GENOMIC DNA]</scope>
    <source>
        <strain evidence="4 5">M0104</strain>
    </source>
</reference>
<dbReference type="Pfam" id="PF00702">
    <property type="entry name" value="Hydrolase"/>
    <property type="match status" value="1"/>
</dbReference>
<dbReference type="NCBIfam" id="TIGR01428">
    <property type="entry name" value="HAD_type_II"/>
    <property type="match status" value="1"/>
</dbReference>
<dbReference type="PRINTS" id="PR00413">
    <property type="entry name" value="HADHALOGNASE"/>
</dbReference>
<sequence>MPQRPDVVVFDVIETLFPIEPLAPRLEALGLPGALLQGWFAASLRDSFALAAIGDFRPLRAVMGANLDDLLARHGRSAPEAQKAQLLDGMGQLPAHADAAEAMDLLRGGGLRLIALSNGAAEATEKLLHGAGLRERVAEVVSVEEVRLSKPRREVYARAATRAGVPAGRMLLVASHPWDVNGARAAGLLGGFVARGRPFPAMLPAPEVEGATLVDVARAILALA</sequence>
<dbReference type="EC" id="3.8.1.2" evidence="3"/>
<dbReference type="SUPFAM" id="SSF56784">
    <property type="entry name" value="HAD-like"/>
    <property type="match status" value="1"/>
</dbReference>
<dbReference type="PANTHER" id="PTHR43316">
    <property type="entry name" value="HYDROLASE, HALOACID DELAHOGENASE-RELATED"/>
    <property type="match status" value="1"/>
</dbReference>
<dbReference type="Gene3D" id="3.40.50.1000">
    <property type="entry name" value="HAD superfamily/HAD-like"/>
    <property type="match status" value="1"/>
</dbReference>
<dbReference type="SFLD" id="SFLDS00003">
    <property type="entry name" value="Haloacid_Dehalogenase"/>
    <property type="match status" value="1"/>
</dbReference>
<comment type="caution">
    <text evidence="4">The sequence shown here is derived from an EMBL/GenBank/DDBJ whole genome shotgun (WGS) entry which is preliminary data.</text>
</comment>
<dbReference type="Gene3D" id="1.10.150.240">
    <property type="entry name" value="Putative phosphatase, domain 2"/>
    <property type="match status" value="1"/>
</dbReference>
<dbReference type="AlphaFoldDB" id="A0A845BG30"/>
<dbReference type="GO" id="GO:0018784">
    <property type="term" value="F:(S)-2-haloacid dehalogenase activity"/>
    <property type="evidence" value="ECO:0007669"/>
    <property type="project" value="UniProtKB-UniRule"/>
</dbReference>
<gene>
    <name evidence="4" type="ORF">E0493_22055</name>
</gene>
<protein>
    <recommendedName>
        <fullName evidence="3">(S)-2-haloacid dehalogenase</fullName>
        <ecNumber evidence="3">3.8.1.2</ecNumber>
    </recommendedName>
    <alternativeName>
        <fullName evidence="3">2-haloalkanoic acid dehalogenase</fullName>
    </alternativeName>
    <alternativeName>
        <fullName evidence="3">Halocarboxylic acid halidohydrolase</fullName>
    </alternativeName>
    <alternativeName>
        <fullName evidence="3">L-2-haloacid dehalogenase</fullName>
    </alternativeName>
</protein>
<dbReference type="SFLD" id="SFLDG01129">
    <property type="entry name" value="C1.5:_HAD__Beta-PGM__Phosphata"/>
    <property type="match status" value="1"/>
</dbReference>
<dbReference type="InterPro" id="IPR023214">
    <property type="entry name" value="HAD_sf"/>
</dbReference>
<evidence type="ECO:0000313" key="4">
    <source>
        <dbReference type="EMBL" id="MXP66031.1"/>
    </source>
</evidence>
<dbReference type="InterPro" id="IPR023198">
    <property type="entry name" value="PGP-like_dom2"/>
</dbReference>
<evidence type="ECO:0000313" key="5">
    <source>
        <dbReference type="Proteomes" id="UP000460715"/>
    </source>
</evidence>
<keyword evidence="2 3" id="KW-0378">Hydrolase</keyword>
<comment type="function">
    <text evidence="3">Catalyzes the hydrolytic dehalogenation of small (S)-2-haloalkanoic acids to yield the corresponding (R)-2-hydroxyalkanoic acids.</text>
</comment>
<dbReference type="OrthoDB" id="9785638at2"/>
<comment type="similarity">
    <text evidence="1 3">Belongs to the HAD-like hydrolase superfamily. S-2-haloalkanoic acid dehalogenase family.</text>
</comment>
<dbReference type="NCBIfam" id="TIGR01493">
    <property type="entry name" value="HAD-SF-IA-v2"/>
    <property type="match status" value="1"/>
</dbReference>
<dbReference type="InterPro" id="IPR036412">
    <property type="entry name" value="HAD-like_sf"/>
</dbReference>
<dbReference type="InterPro" id="IPR051540">
    <property type="entry name" value="S-2-haloacid_dehalogenase"/>
</dbReference>
<keyword evidence="5" id="KW-1185">Reference proteome</keyword>
<accession>A0A845BG30</accession>
<dbReference type="InterPro" id="IPR006439">
    <property type="entry name" value="HAD-SF_hydro_IA"/>
</dbReference>
<evidence type="ECO:0000256" key="3">
    <source>
        <dbReference type="RuleBase" id="RU368077"/>
    </source>
</evidence>
<dbReference type="PANTHER" id="PTHR43316:SF3">
    <property type="entry name" value="HALOACID DEHALOGENASE, TYPE II (AFU_ORTHOLOGUE AFUA_2G07750)-RELATED"/>
    <property type="match status" value="1"/>
</dbReference>
<evidence type="ECO:0000256" key="1">
    <source>
        <dbReference type="ARBA" id="ARBA00008106"/>
    </source>
</evidence>
<dbReference type="Proteomes" id="UP000460715">
    <property type="component" value="Unassembled WGS sequence"/>
</dbReference>
<organism evidence="4 5">
    <name type="scientific">Teichococcus coralli</name>
    <dbReference type="NCBI Taxonomy" id="2545983"/>
    <lineage>
        <taxon>Bacteria</taxon>
        <taxon>Pseudomonadati</taxon>
        <taxon>Pseudomonadota</taxon>
        <taxon>Alphaproteobacteria</taxon>
        <taxon>Acetobacterales</taxon>
        <taxon>Roseomonadaceae</taxon>
        <taxon>Roseomonas</taxon>
    </lineage>
</organism>